<proteinExistence type="predicted"/>
<evidence type="ECO:0000313" key="1">
    <source>
        <dbReference type="EMBL" id="VFS88835.1"/>
    </source>
</evidence>
<protein>
    <submittedName>
        <fullName evidence="1">Uncharacterized protein</fullName>
    </submittedName>
</protein>
<reference evidence="1 2" key="1">
    <citation type="submission" date="2019-03" db="EMBL/GenBank/DDBJ databases">
        <authorList>
            <consortium name="Pathogen Informatics"/>
        </authorList>
    </citation>
    <scope>NUCLEOTIDE SEQUENCE [LARGE SCALE GENOMIC DNA]</scope>
    <source>
        <strain evidence="1 2">NCTC12993</strain>
    </source>
</reference>
<dbReference type="EMBL" id="CAADJD010000031">
    <property type="protein sequence ID" value="VFS88835.1"/>
    <property type="molecule type" value="Genomic_DNA"/>
</dbReference>
<dbReference type="Proteomes" id="UP000401081">
    <property type="component" value="Unassembled WGS sequence"/>
</dbReference>
<evidence type="ECO:0000313" key="2">
    <source>
        <dbReference type="Proteomes" id="UP000401081"/>
    </source>
</evidence>
<name>A0A485CWZ0_KLUCR</name>
<dbReference type="AlphaFoldDB" id="A0A485CWZ0"/>
<sequence length="125" mass="14114">MLFIRQLHYLNYFIYLINCSAFGRILCTGSRSNIIIVNICSILCLTIRPDKGGQIIEVNRNILPDINVAGIPPVSAHPKFAHHSSRHPVTTYLPDRMLYLHVHILSLMPLHLSGTDYGSAYRGDK</sequence>
<organism evidence="1 2">
    <name type="scientific">Kluyvera cryocrescens</name>
    <name type="common">Kluyvera citrophila</name>
    <dbReference type="NCBI Taxonomy" id="580"/>
    <lineage>
        <taxon>Bacteria</taxon>
        <taxon>Pseudomonadati</taxon>
        <taxon>Pseudomonadota</taxon>
        <taxon>Gammaproteobacteria</taxon>
        <taxon>Enterobacterales</taxon>
        <taxon>Enterobacteriaceae</taxon>
        <taxon>Kluyvera</taxon>
    </lineage>
</organism>
<keyword evidence="2" id="KW-1185">Reference proteome</keyword>
<gene>
    <name evidence="1" type="ORF">NCTC12993_07133</name>
</gene>
<accession>A0A485CWZ0</accession>